<evidence type="ECO:0000256" key="6">
    <source>
        <dbReference type="ARBA" id="ARBA00022801"/>
    </source>
</evidence>
<keyword evidence="4" id="KW-0479">Metal-binding</keyword>
<evidence type="ECO:0000259" key="10">
    <source>
        <dbReference type="PROSITE" id="PS51192"/>
    </source>
</evidence>
<dbReference type="CDD" id="cd17930">
    <property type="entry name" value="DEXHc_cas3"/>
    <property type="match status" value="1"/>
</dbReference>
<keyword evidence="6 12" id="KW-0378">Hydrolase</keyword>
<dbReference type="GO" id="GO:0016787">
    <property type="term" value="F:hydrolase activity"/>
    <property type="evidence" value="ECO:0007669"/>
    <property type="project" value="UniProtKB-KW"/>
</dbReference>
<comment type="caution">
    <text evidence="12">The sequence shown here is derived from an EMBL/GenBank/DDBJ whole genome shotgun (WGS) entry which is preliminary data.</text>
</comment>
<dbReference type="GO" id="GO:0004386">
    <property type="term" value="F:helicase activity"/>
    <property type="evidence" value="ECO:0007669"/>
    <property type="project" value="UniProtKB-KW"/>
</dbReference>
<keyword evidence="5" id="KW-0547">Nucleotide-binding</keyword>
<dbReference type="NCBIfam" id="TIGR01596">
    <property type="entry name" value="cas3_HD"/>
    <property type="match status" value="1"/>
</dbReference>
<evidence type="ECO:0000256" key="3">
    <source>
        <dbReference type="ARBA" id="ARBA00022722"/>
    </source>
</evidence>
<evidence type="ECO:0000256" key="8">
    <source>
        <dbReference type="ARBA" id="ARBA00022840"/>
    </source>
</evidence>
<evidence type="ECO:0000256" key="7">
    <source>
        <dbReference type="ARBA" id="ARBA00022806"/>
    </source>
</evidence>
<keyword evidence="8" id="KW-0067">ATP-binding</keyword>
<evidence type="ECO:0000313" key="13">
    <source>
        <dbReference type="Proteomes" id="UP000543642"/>
    </source>
</evidence>
<dbReference type="EC" id="3.6.4.-" evidence="12"/>
<dbReference type="InterPro" id="IPR054712">
    <property type="entry name" value="Cas3-like_dom"/>
</dbReference>
<dbReference type="Gene3D" id="3.40.50.300">
    <property type="entry name" value="P-loop containing nucleotide triphosphate hydrolases"/>
    <property type="match status" value="2"/>
</dbReference>
<feature type="domain" description="HD Cas3-type" evidence="11">
    <location>
        <begin position="1"/>
        <end position="188"/>
    </location>
</feature>
<dbReference type="PROSITE" id="PS51643">
    <property type="entry name" value="HD_CAS3"/>
    <property type="match status" value="1"/>
</dbReference>
<dbReference type="InterPro" id="IPR038257">
    <property type="entry name" value="CRISPR-assoc_Cas3_HD_sf"/>
</dbReference>
<dbReference type="InterPro" id="IPR027417">
    <property type="entry name" value="P-loop_NTPase"/>
</dbReference>
<name>A0A7W8M3Q4_9FIRM</name>
<dbReference type="Proteomes" id="UP000543642">
    <property type="component" value="Unassembled WGS sequence"/>
</dbReference>
<feature type="domain" description="Helicase ATP-binding" evidence="10">
    <location>
        <begin position="247"/>
        <end position="429"/>
    </location>
</feature>
<keyword evidence="12" id="KW-0255">Endonuclease</keyword>
<keyword evidence="3" id="KW-0540">Nuclease</keyword>
<dbReference type="GO" id="GO:0046872">
    <property type="term" value="F:metal ion binding"/>
    <property type="evidence" value="ECO:0007669"/>
    <property type="project" value="UniProtKB-KW"/>
</dbReference>
<dbReference type="Gene3D" id="1.10.3210.30">
    <property type="match status" value="1"/>
</dbReference>
<dbReference type="InterPro" id="IPR006474">
    <property type="entry name" value="Helicase_Cas3_CRISPR-ass_core"/>
</dbReference>
<keyword evidence="13" id="KW-1185">Reference proteome</keyword>
<dbReference type="AlphaFoldDB" id="A0A7W8M3Q4"/>
<comment type="similarity">
    <text evidence="1">In the N-terminal section; belongs to the CRISPR-associated nuclease Cas3-HD family.</text>
</comment>
<evidence type="ECO:0000256" key="2">
    <source>
        <dbReference type="ARBA" id="ARBA00009046"/>
    </source>
</evidence>
<dbReference type="Pfam" id="PF00270">
    <property type="entry name" value="DEAD"/>
    <property type="match status" value="1"/>
</dbReference>
<dbReference type="EC" id="3.1.-.-" evidence="12"/>
<evidence type="ECO:0000256" key="4">
    <source>
        <dbReference type="ARBA" id="ARBA00022723"/>
    </source>
</evidence>
<organism evidence="12 13">
    <name type="scientific">Catenibacillus scindens</name>
    <dbReference type="NCBI Taxonomy" id="673271"/>
    <lineage>
        <taxon>Bacteria</taxon>
        <taxon>Bacillati</taxon>
        <taxon>Bacillota</taxon>
        <taxon>Clostridia</taxon>
        <taxon>Lachnospirales</taxon>
        <taxon>Lachnospiraceae</taxon>
        <taxon>Catenibacillus</taxon>
    </lineage>
</organism>
<comment type="similarity">
    <text evidence="2">In the central section; belongs to the CRISPR-associated helicase Cas3 family.</text>
</comment>
<accession>A0A7W8M3Q4</accession>
<reference evidence="12 13" key="1">
    <citation type="submission" date="2020-08" db="EMBL/GenBank/DDBJ databases">
        <title>Genomic Encyclopedia of Type Strains, Phase IV (KMG-IV): sequencing the most valuable type-strain genomes for metagenomic binning, comparative biology and taxonomic classification.</title>
        <authorList>
            <person name="Goeker M."/>
        </authorList>
    </citation>
    <scope>NUCLEOTIDE SEQUENCE [LARGE SCALE GENOMIC DNA]</scope>
    <source>
        <strain evidence="12 13">DSM 106146</strain>
    </source>
</reference>
<evidence type="ECO:0000259" key="11">
    <source>
        <dbReference type="PROSITE" id="PS51643"/>
    </source>
</evidence>
<dbReference type="GO" id="GO:0003676">
    <property type="term" value="F:nucleic acid binding"/>
    <property type="evidence" value="ECO:0007669"/>
    <property type="project" value="InterPro"/>
</dbReference>
<keyword evidence="9" id="KW-0051">Antiviral defense</keyword>
<dbReference type="NCBIfam" id="TIGR01587">
    <property type="entry name" value="cas3_core"/>
    <property type="match status" value="1"/>
</dbReference>
<sequence>MAQHLSGVERIGLERCPIPVLKNIYRVASLLHDAGKLSDDFYNYMKSVWEKGDAASKQHVDHSSAGGRIIEVMGGKKLAAYLIAAAIYSHHGLQDCIDADTGESLSEKRWKKEIQYDTVIQRFFQICDLNQFKQYVIEAYKDGEKLDRQIYAFADGKGGQGHVFGSGSFYRGMFERLLLSLLMDSDWTDSGTWMDPLASSQSHLQERDDIWEKAMMNFENYMNTLKQNKESSILDVYRSEISLQCQKMSELSAAVFRLNVPTGGGKTLSSLRYGLYCAKRHHKKHIFYVAPYNSILEQNAEAIRKAVGNSQWVLEHHCNVFYEDEKDEEAYRKLTENWSSPIIVTTAVQMLNTLFSSEKSSIRRMYSLCDSVIIFDEVQAFPAKCTELFNLAVNFLSVFCNTSVVLCSATQPSVVRLKENNVFNCREMVEASPLYEEGFKRVVIEDRTEDIPGGMSVEELSEFTLRAFEAYDSVLVIVNTKKCAKDTFEYLQKAVPEDCLLFHLSTNMCPTHRKKVLEEIKKALSDKKEKEGPFDKKRVICVSTQLVEAGVDFSFNCVIRSMAGLDNVIQAAGRCNRHKSLPYLGKVYIVKLSKEAENTDPMTEICLAKEALEALLCDYRKAPEKYGQTLDSEAAVHVYYEQYYQKLRLRDQHYTRYPYLDWQTNLVELLGDNPVGVNMYRREHSGKMVQSCLNQAFKTAGDAFQVIEEDQKISVVVPYDEIACQALDILDNPYTSLSERKKALRRLQLYCVGVSPALAAKLGDDGIREHGTEGIKVLNMAYYDEKIGITENRH</sequence>
<dbReference type="GO" id="GO:0005524">
    <property type="term" value="F:ATP binding"/>
    <property type="evidence" value="ECO:0007669"/>
    <property type="project" value="UniProtKB-KW"/>
</dbReference>
<keyword evidence="7 12" id="KW-0347">Helicase</keyword>
<evidence type="ECO:0000313" key="12">
    <source>
        <dbReference type="EMBL" id="MBB5263034.1"/>
    </source>
</evidence>
<dbReference type="Pfam" id="PF22590">
    <property type="entry name" value="Cas3-like_C_2"/>
    <property type="match status" value="1"/>
</dbReference>
<dbReference type="InterPro" id="IPR006483">
    <property type="entry name" value="CRISPR-assoc_Cas3_HD"/>
</dbReference>
<dbReference type="InterPro" id="IPR014001">
    <property type="entry name" value="Helicase_ATP-bd"/>
</dbReference>
<dbReference type="SUPFAM" id="SSF52540">
    <property type="entry name" value="P-loop containing nucleoside triphosphate hydrolases"/>
    <property type="match status" value="1"/>
</dbReference>
<evidence type="ECO:0000256" key="5">
    <source>
        <dbReference type="ARBA" id="ARBA00022741"/>
    </source>
</evidence>
<dbReference type="InterPro" id="IPR011545">
    <property type="entry name" value="DEAD/DEAH_box_helicase_dom"/>
</dbReference>
<gene>
    <name evidence="12" type="ORF">HNP82_000128</name>
</gene>
<dbReference type="GO" id="GO:0004519">
    <property type="term" value="F:endonuclease activity"/>
    <property type="evidence" value="ECO:0007669"/>
    <property type="project" value="UniProtKB-KW"/>
</dbReference>
<evidence type="ECO:0000256" key="1">
    <source>
        <dbReference type="ARBA" id="ARBA00006847"/>
    </source>
</evidence>
<evidence type="ECO:0000256" key="9">
    <source>
        <dbReference type="ARBA" id="ARBA00023118"/>
    </source>
</evidence>
<dbReference type="GO" id="GO:0051607">
    <property type="term" value="P:defense response to virus"/>
    <property type="evidence" value="ECO:0007669"/>
    <property type="project" value="UniProtKB-KW"/>
</dbReference>
<dbReference type="PROSITE" id="PS51192">
    <property type="entry name" value="HELICASE_ATP_BIND_1"/>
    <property type="match status" value="1"/>
</dbReference>
<dbReference type="Pfam" id="PF18019">
    <property type="entry name" value="Cas3_HD"/>
    <property type="match status" value="1"/>
</dbReference>
<dbReference type="CDD" id="cd09641">
    <property type="entry name" value="Cas3''_I"/>
    <property type="match status" value="1"/>
</dbReference>
<protein>
    <submittedName>
        <fullName evidence="12">CRISPR-associated endonuclease/helicase Cas3</fullName>
        <ecNumber evidence="12">3.1.-.-</ecNumber>
        <ecNumber evidence="12">3.6.4.-</ecNumber>
    </submittedName>
</protein>
<proteinExistence type="inferred from homology"/>
<dbReference type="EMBL" id="JACHFW010000001">
    <property type="protein sequence ID" value="MBB5263034.1"/>
    <property type="molecule type" value="Genomic_DNA"/>
</dbReference>